<sequence length="196" mass="22670">MCEQPRVKVLVDAIGNRTSEQMVGLSLHSQYLLGRNGHLLQTRTRMVFQARRRGADRWIAVYSHQHGLLPSTRIAEGCRFGRTRTDDVGAIATELLFDHPLAEGKTYLLEYTFTFDESGPPMTGDGRAFRIPVHQFLLDIRFHPEAVPTRCYRVWRPDGRTPLQDRTPLRLSPYNSIHFLDFGIDTGYHGMRWEWD</sequence>
<dbReference type="OrthoDB" id="3690688at2"/>
<name>A0A5C4JDU2_9ACTN</name>
<keyword evidence="2" id="KW-1185">Reference proteome</keyword>
<organism evidence="1 2">
    <name type="scientific">Actinomadura soli</name>
    <dbReference type="NCBI Taxonomy" id="2508997"/>
    <lineage>
        <taxon>Bacteria</taxon>
        <taxon>Bacillati</taxon>
        <taxon>Actinomycetota</taxon>
        <taxon>Actinomycetes</taxon>
        <taxon>Streptosporangiales</taxon>
        <taxon>Thermomonosporaceae</taxon>
        <taxon>Actinomadura</taxon>
    </lineage>
</organism>
<comment type="caution">
    <text evidence="1">The sequence shown here is derived from an EMBL/GenBank/DDBJ whole genome shotgun (WGS) entry which is preliminary data.</text>
</comment>
<proteinExistence type="predicted"/>
<evidence type="ECO:0000313" key="1">
    <source>
        <dbReference type="EMBL" id="TMR02228.1"/>
    </source>
</evidence>
<dbReference type="RefSeq" id="WP_138645375.1">
    <property type="nucleotide sequence ID" value="NZ_VCKW01000053.1"/>
</dbReference>
<dbReference type="Proteomes" id="UP000309174">
    <property type="component" value="Unassembled WGS sequence"/>
</dbReference>
<gene>
    <name evidence="1" type="ORF">ETD83_13115</name>
</gene>
<protein>
    <submittedName>
        <fullName evidence="1">Uncharacterized protein</fullName>
    </submittedName>
</protein>
<reference evidence="1 2" key="1">
    <citation type="submission" date="2019-05" db="EMBL/GenBank/DDBJ databases">
        <title>Draft genome sequence of Actinomadura sp. 14C53.</title>
        <authorList>
            <person name="Saricaoglu S."/>
            <person name="Isik K."/>
        </authorList>
    </citation>
    <scope>NUCLEOTIDE SEQUENCE [LARGE SCALE GENOMIC DNA]</scope>
    <source>
        <strain evidence="1 2">14C53</strain>
    </source>
</reference>
<dbReference type="AlphaFoldDB" id="A0A5C4JDU2"/>
<accession>A0A5C4JDU2</accession>
<dbReference type="EMBL" id="VCKW01000053">
    <property type="protein sequence ID" value="TMR02228.1"/>
    <property type="molecule type" value="Genomic_DNA"/>
</dbReference>
<evidence type="ECO:0000313" key="2">
    <source>
        <dbReference type="Proteomes" id="UP000309174"/>
    </source>
</evidence>